<keyword evidence="5" id="KW-0560">Oxidoreductase</keyword>
<dbReference type="PANTHER" id="PTHR43161">
    <property type="entry name" value="SORBITOL DEHYDROGENASE"/>
    <property type="match status" value="1"/>
</dbReference>
<dbReference type="GO" id="GO:0016491">
    <property type="term" value="F:oxidoreductase activity"/>
    <property type="evidence" value="ECO:0007669"/>
    <property type="project" value="UniProtKB-KW"/>
</dbReference>
<dbReference type="InterPro" id="IPR013154">
    <property type="entry name" value="ADH-like_N"/>
</dbReference>
<protein>
    <recommendedName>
        <fullName evidence="6">Alcohol dehydrogenase-like N-terminal domain-containing protein</fullName>
    </recommendedName>
</protein>
<evidence type="ECO:0000256" key="1">
    <source>
        <dbReference type="ARBA" id="ARBA00001947"/>
    </source>
</evidence>
<evidence type="ECO:0000256" key="4">
    <source>
        <dbReference type="ARBA" id="ARBA00022833"/>
    </source>
</evidence>
<evidence type="ECO:0000313" key="7">
    <source>
        <dbReference type="EMBL" id="KAL3276722.1"/>
    </source>
</evidence>
<dbReference type="Gene3D" id="3.90.180.10">
    <property type="entry name" value="Medium-chain alcohol dehydrogenases, catalytic domain"/>
    <property type="match status" value="1"/>
</dbReference>
<dbReference type="EMBL" id="JABFTP020000103">
    <property type="protein sequence ID" value="KAL3276722.1"/>
    <property type="molecule type" value="Genomic_DNA"/>
</dbReference>
<evidence type="ECO:0000256" key="5">
    <source>
        <dbReference type="ARBA" id="ARBA00023002"/>
    </source>
</evidence>
<dbReference type="GO" id="GO:0046872">
    <property type="term" value="F:metal ion binding"/>
    <property type="evidence" value="ECO:0007669"/>
    <property type="project" value="UniProtKB-KW"/>
</dbReference>
<comment type="similarity">
    <text evidence="2">Belongs to the zinc-containing alcohol dehydrogenase family.</text>
</comment>
<dbReference type="PANTHER" id="PTHR43161:SF9">
    <property type="entry name" value="SORBITOL DEHYDROGENASE"/>
    <property type="match status" value="1"/>
</dbReference>
<organism evidence="7 8">
    <name type="scientific">Cryptolaemus montrouzieri</name>
    <dbReference type="NCBI Taxonomy" id="559131"/>
    <lineage>
        <taxon>Eukaryota</taxon>
        <taxon>Metazoa</taxon>
        <taxon>Ecdysozoa</taxon>
        <taxon>Arthropoda</taxon>
        <taxon>Hexapoda</taxon>
        <taxon>Insecta</taxon>
        <taxon>Pterygota</taxon>
        <taxon>Neoptera</taxon>
        <taxon>Endopterygota</taxon>
        <taxon>Coleoptera</taxon>
        <taxon>Polyphaga</taxon>
        <taxon>Cucujiformia</taxon>
        <taxon>Coccinelloidea</taxon>
        <taxon>Coccinellidae</taxon>
        <taxon>Scymninae</taxon>
        <taxon>Scymnini</taxon>
        <taxon>Cryptolaemus</taxon>
    </lineage>
</organism>
<accession>A0ABD2NDK8</accession>
<dbReference type="Pfam" id="PF08240">
    <property type="entry name" value="ADH_N"/>
    <property type="match status" value="1"/>
</dbReference>
<evidence type="ECO:0000259" key="6">
    <source>
        <dbReference type="Pfam" id="PF08240"/>
    </source>
</evidence>
<dbReference type="Proteomes" id="UP001516400">
    <property type="component" value="Unassembled WGS sequence"/>
</dbReference>
<reference evidence="7 8" key="1">
    <citation type="journal article" date="2021" name="BMC Biol.">
        <title>Horizontally acquired antibacterial genes associated with adaptive radiation of ladybird beetles.</title>
        <authorList>
            <person name="Li H.S."/>
            <person name="Tang X.F."/>
            <person name="Huang Y.H."/>
            <person name="Xu Z.Y."/>
            <person name="Chen M.L."/>
            <person name="Du X.Y."/>
            <person name="Qiu B.Y."/>
            <person name="Chen P.T."/>
            <person name="Zhang W."/>
            <person name="Slipinski A."/>
            <person name="Escalona H.E."/>
            <person name="Waterhouse R.M."/>
            <person name="Zwick A."/>
            <person name="Pang H."/>
        </authorList>
    </citation>
    <scope>NUCLEOTIDE SEQUENCE [LARGE SCALE GENOMIC DNA]</scope>
    <source>
        <strain evidence="7">SYSU2018</strain>
    </source>
</reference>
<dbReference type="SUPFAM" id="SSF50129">
    <property type="entry name" value="GroES-like"/>
    <property type="match status" value="1"/>
</dbReference>
<comment type="caution">
    <text evidence="7">The sequence shown here is derived from an EMBL/GenBank/DDBJ whole genome shotgun (WGS) entry which is preliminary data.</text>
</comment>
<keyword evidence="8" id="KW-1185">Reference proteome</keyword>
<feature type="domain" description="Alcohol dehydrogenase-like N-terminal" evidence="6">
    <location>
        <begin position="28"/>
        <end position="53"/>
    </location>
</feature>
<dbReference type="InterPro" id="IPR011032">
    <property type="entry name" value="GroES-like_sf"/>
</dbReference>
<dbReference type="AlphaFoldDB" id="A0ABD2NDK8"/>
<comment type="cofactor">
    <cofactor evidence="1">
        <name>Zn(2+)</name>
        <dbReference type="ChEBI" id="CHEBI:29105"/>
    </cofactor>
</comment>
<keyword evidence="3" id="KW-0479">Metal-binding</keyword>
<name>A0ABD2NDK8_9CUCU</name>
<keyword evidence="4" id="KW-0862">Zinc</keyword>
<gene>
    <name evidence="7" type="ORF">HHI36_012091</name>
</gene>
<evidence type="ECO:0000313" key="8">
    <source>
        <dbReference type="Proteomes" id="UP001516400"/>
    </source>
</evidence>
<proteinExistence type="inferred from homology"/>
<sequence>MAEDNLSAVLYGINDMRLEQRPVPVPKDNEVLIKMEAVGICGSDVHYYTNGKIGPFVVENLWLLVNIH</sequence>
<evidence type="ECO:0000256" key="2">
    <source>
        <dbReference type="ARBA" id="ARBA00008072"/>
    </source>
</evidence>
<evidence type="ECO:0000256" key="3">
    <source>
        <dbReference type="ARBA" id="ARBA00022723"/>
    </source>
</evidence>